<evidence type="ECO:0000313" key="7">
    <source>
        <dbReference type="EMBL" id="KAG5191572.1"/>
    </source>
</evidence>
<dbReference type="Gene3D" id="3.30.230.130">
    <property type="entry name" value="Cullin, Chain C, Domain 2"/>
    <property type="match status" value="1"/>
</dbReference>
<dbReference type="InterPro" id="IPR016159">
    <property type="entry name" value="Cullin_repeat-like_dom_sf"/>
</dbReference>
<comment type="similarity">
    <text evidence="1 3 4">Belongs to the cullin family.</text>
</comment>
<dbReference type="SMART" id="SM00884">
    <property type="entry name" value="Cullin_Nedd8"/>
    <property type="match status" value="1"/>
</dbReference>
<dbReference type="SUPFAM" id="SSF75632">
    <property type="entry name" value="Cullin homology domain"/>
    <property type="match status" value="1"/>
</dbReference>
<dbReference type="InterPro" id="IPR016157">
    <property type="entry name" value="Cullin_CS"/>
</dbReference>
<evidence type="ECO:0000256" key="4">
    <source>
        <dbReference type="RuleBase" id="RU003829"/>
    </source>
</evidence>
<comment type="caution">
    <text evidence="7">The sequence shown here is derived from an EMBL/GenBank/DDBJ whole genome shotgun (WGS) entry which is preliminary data.</text>
</comment>
<feature type="domain" description="Cullin family profile" evidence="6">
    <location>
        <begin position="436"/>
        <end position="674"/>
    </location>
</feature>
<dbReference type="AlphaFoldDB" id="A0A835ZG50"/>
<dbReference type="InterPro" id="IPR001373">
    <property type="entry name" value="Cullin_N"/>
</dbReference>
<dbReference type="SUPFAM" id="SSF74788">
    <property type="entry name" value="Cullin repeat-like"/>
    <property type="match status" value="1"/>
</dbReference>
<dbReference type="Proteomes" id="UP000664859">
    <property type="component" value="Unassembled WGS sequence"/>
</dbReference>
<dbReference type="InterPro" id="IPR059120">
    <property type="entry name" value="Cullin-like_AB"/>
</dbReference>
<dbReference type="FunFam" id="1.20.1310.10:FF:000035">
    <property type="entry name" value="Ubiquitin ligase subunit CulD, putative"/>
    <property type="match status" value="1"/>
</dbReference>
<evidence type="ECO:0000256" key="1">
    <source>
        <dbReference type="ARBA" id="ARBA00006019"/>
    </source>
</evidence>
<dbReference type="PANTHER" id="PTHR11932">
    <property type="entry name" value="CULLIN"/>
    <property type="match status" value="1"/>
</dbReference>
<dbReference type="FunFam" id="1.10.10.10:FF:000050">
    <property type="entry name" value="Cullin 4B"/>
    <property type="match status" value="1"/>
</dbReference>
<dbReference type="InterPro" id="IPR016158">
    <property type="entry name" value="Cullin_homology"/>
</dbReference>
<dbReference type="PROSITE" id="PS01256">
    <property type="entry name" value="CULLIN_1"/>
    <property type="match status" value="1"/>
</dbReference>
<dbReference type="Pfam" id="PF10557">
    <property type="entry name" value="Cullin_Nedd8"/>
    <property type="match status" value="1"/>
</dbReference>
<dbReference type="InterPro" id="IPR036390">
    <property type="entry name" value="WH_DNA-bd_sf"/>
</dbReference>
<reference evidence="7" key="1">
    <citation type="submission" date="2021-02" db="EMBL/GenBank/DDBJ databases">
        <title>First Annotated Genome of the Yellow-green Alga Tribonema minus.</title>
        <authorList>
            <person name="Mahan K.M."/>
        </authorList>
    </citation>
    <scope>NUCLEOTIDE SEQUENCE</scope>
    <source>
        <strain evidence="7">UTEX B ZZ1240</strain>
    </source>
</reference>
<dbReference type="SMART" id="SM00182">
    <property type="entry name" value="CULLIN"/>
    <property type="match status" value="1"/>
</dbReference>
<dbReference type="InterPro" id="IPR019559">
    <property type="entry name" value="Cullin_neddylation_domain"/>
</dbReference>
<dbReference type="Gene3D" id="1.20.1310.10">
    <property type="entry name" value="Cullin Repeats"/>
    <property type="match status" value="4"/>
</dbReference>
<keyword evidence="8" id="KW-1185">Reference proteome</keyword>
<evidence type="ECO:0000256" key="3">
    <source>
        <dbReference type="PROSITE-ProRule" id="PRU00330"/>
    </source>
</evidence>
<dbReference type="FunFam" id="1.20.1310.10:FF:000001">
    <property type="entry name" value="Cullin 3"/>
    <property type="match status" value="1"/>
</dbReference>
<feature type="region of interest" description="Disordered" evidence="5">
    <location>
        <begin position="1"/>
        <end position="20"/>
    </location>
</feature>
<dbReference type="GO" id="GO:0031625">
    <property type="term" value="F:ubiquitin protein ligase binding"/>
    <property type="evidence" value="ECO:0007669"/>
    <property type="project" value="InterPro"/>
</dbReference>
<dbReference type="GO" id="GO:0006511">
    <property type="term" value="P:ubiquitin-dependent protein catabolic process"/>
    <property type="evidence" value="ECO:0007669"/>
    <property type="project" value="InterPro"/>
</dbReference>
<sequence length="801" mass="89309">MSVCGRVSKRTWPRPGGGGGDKSACIVIGSAAGATAGANCEQQNTLFERKFEIANLSASRAQGSTSAAAPAKKKMVIKPFKVQPQLPEGFEDATWEKLRTAVEAVQRNQPVATSKEELYRAVEDLCAHRMAARLYERLSAVCDAHVGAALRGLVGATPDHAAYLSLVAATWRDHCAHMLTIRNIFLYLDRSHVLPTPGLRGIWDLGLHLFRVHMARALGVETKLVAGLLALIQRERDGEDVSRDLLQALLRMLSALGAYGELFEASFLAETGAYYAAEGTRYMAQADVPHFLQHAEARLTQEAERAARYLDPGTRKPLLAEVEARLLAPHVAALLDRGLDALLDAQRTADLARLYMLLRRVHALDQLKAGLVMYVKARGAAALADRARDAELVAALLEQRARLDAALADAFARDEVLARACRGAWEAFLNAGGGSRPAELMAKYLDLRLRGEKGVTDEEVEAVLDRVMILFRYLEGKDVFEAFYKRDLSKRLLLSKSASADLEASMVAKLKAECGAAYTSKLEGMFRDIELSRDLMANYTNHLRDHREDPSFFTHARSRDIDVSVHVLTTGYWPAYPPADVAVPAEIQDHMARFEDFYAIKFQGRRIAWQHNLGHCILKARFPSGRKELAVSQLQATVLMLCFGTGDALVPFAEVKARTRIEDGELRRTLQSLACGKVRVLRKEPKGREVEDGDAFAINADFAHKQLRIRINTIQLRETVEENEKTHEAVFRDRQYQVDAAIVRIMKARKTLSHPLLMSELMAQLKFPAKPLDLKKRIESLIERDYLERDEDNPTMYNYLA</sequence>
<name>A0A835ZG50_9STRA</name>
<dbReference type="FunFam" id="3.30.230.130:FF:000001">
    <property type="entry name" value="Cullin 4A"/>
    <property type="match status" value="1"/>
</dbReference>
<dbReference type="InterPro" id="IPR045093">
    <property type="entry name" value="Cullin"/>
</dbReference>
<proteinExistence type="inferred from homology"/>
<dbReference type="Pfam" id="PF26557">
    <property type="entry name" value="Cullin_AB"/>
    <property type="match status" value="1"/>
</dbReference>
<organism evidence="7 8">
    <name type="scientific">Tribonema minus</name>
    <dbReference type="NCBI Taxonomy" id="303371"/>
    <lineage>
        <taxon>Eukaryota</taxon>
        <taxon>Sar</taxon>
        <taxon>Stramenopiles</taxon>
        <taxon>Ochrophyta</taxon>
        <taxon>PX clade</taxon>
        <taxon>Xanthophyceae</taxon>
        <taxon>Tribonematales</taxon>
        <taxon>Tribonemataceae</taxon>
        <taxon>Tribonema</taxon>
    </lineage>
</organism>
<accession>A0A835ZG50</accession>
<dbReference type="FunFam" id="1.20.1310.10:FF:000003">
    <property type="entry name" value="Cullin 4A"/>
    <property type="match status" value="1"/>
</dbReference>
<gene>
    <name evidence="7" type="ORF">JKP88DRAFT_271289</name>
</gene>
<evidence type="ECO:0000259" key="6">
    <source>
        <dbReference type="PROSITE" id="PS50069"/>
    </source>
</evidence>
<dbReference type="Gene3D" id="1.10.10.10">
    <property type="entry name" value="Winged helix-like DNA-binding domain superfamily/Winged helix DNA-binding domain"/>
    <property type="match status" value="1"/>
</dbReference>
<dbReference type="SUPFAM" id="SSF46785">
    <property type="entry name" value="Winged helix' DNA-binding domain"/>
    <property type="match status" value="1"/>
</dbReference>
<evidence type="ECO:0000256" key="2">
    <source>
        <dbReference type="ARBA" id="ARBA00022843"/>
    </source>
</evidence>
<dbReference type="InterPro" id="IPR036317">
    <property type="entry name" value="Cullin_homology_sf"/>
</dbReference>
<dbReference type="InterPro" id="IPR036388">
    <property type="entry name" value="WH-like_DNA-bd_sf"/>
</dbReference>
<dbReference type="EMBL" id="JAFCMP010000018">
    <property type="protein sequence ID" value="KAG5191572.1"/>
    <property type="molecule type" value="Genomic_DNA"/>
</dbReference>
<dbReference type="GO" id="GO:0031461">
    <property type="term" value="C:cullin-RING ubiquitin ligase complex"/>
    <property type="evidence" value="ECO:0007669"/>
    <property type="project" value="InterPro"/>
</dbReference>
<dbReference type="PROSITE" id="PS50069">
    <property type="entry name" value="CULLIN_2"/>
    <property type="match status" value="1"/>
</dbReference>
<evidence type="ECO:0000313" key="8">
    <source>
        <dbReference type="Proteomes" id="UP000664859"/>
    </source>
</evidence>
<protein>
    <submittedName>
        <fullName evidence="7">Cullin family-domain-containing protein</fullName>
    </submittedName>
</protein>
<dbReference type="OrthoDB" id="27073at2759"/>
<evidence type="ECO:0000256" key="5">
    <source>
        <dbReference type="SAM" id="MobiDB-lite"/>
    </source>
</evidence>
<keyword evidence="2" id="KW-0832">Ubl conjugation</keyword>
<dbReference type="Pfam" id="PF00888">
    <property type="entry name" value="Cullin"/>
    <property type="match status" value="1"/>
</dbReference>